<keyword evidence="3" id="KW-1185">Reference proteome</keyword>
<sequence length="108" mass="11975">MDKQKKKHVVPISGVFANETRTAFTTASDYETPPSNLHKGARMTGKVGGAAVAQIVGYFEWSFVFGYFNRRPAPRQGVGERPRAREGRPGEGTGVKKEAYRQFPPFRG</sequence>
<dbReference type="EMBL" id="JAACXV010000122">
    <property type="protein sequence ID" value="KAF7283287.1"/>
    <property type="molecule type" value="Genomic_DNA"/>
</dbReference>
<feature type="region of interest" description="Disordered" evidence="1">
    <location>
        <begin position="70"/>
        <end position="108"/>
    </location>
</feature>
<gene>
    <name evidence="2" type="ORF">GWI33_001027</name>
</gene>
<organism evidence="2 3">
    <name type="scientific">Rhynchophorus ferrugineus</name>
    <name type="common">Red palm weevil</name>
    <name type="synonym">Curculio ferrugineus</name>
    <dbReference type="NCBI Taxonomy" id="354439"/>
    <lineage>
        <taxon>Eukaryota</taxon>
        <taxon>Metazoa</taxon>
        <taxon>Ecdysozoa</taxon>
        <taxon>Arthropoda</taxon>
        <taxon>Hexapoda</taxon>
        <taxon>Insecta</taxon>
        <taxon>Pterygota</taxon>
        <taxon>Neoptera</taxon>
        <taxon>Endopterygota</taxon>
        <taxon>Coleoptera</taxon>
        <taxon>Polyphaga</taxon>
        <taxon>Cucujiformia</taxon>
        <taxon>Curculionidae</taxon>
        <taxon>Dryophthorinae</taxon>
        <taxon>Rhynchophorus</taxon>
    </lineage>
</organism>
<evidence type="ECO:0000313" key="3">
    <source>
        <dbReference type="Proteomes" id="UP000625711"/>
    </source>
</evidence>
<proteinExistence type="predicted"/>
<evidence type="ECO:0000256" key="1">
    <source>
        <dbReference type="SAM" id="MobiDB-lite"/>
    </source>
</evidence>
<evidence type="ECO:0000313" key="2">
    <source>
        <dbReference type="EMBL" id="KAF7283287.1"/>
    </source>
</evidence>
<accession>A0A834IZF9</accession>
<dbReference type="AlphaFoldDB" id="A0A834IZF9"/>
<protein>
    <submittedName>
        <fullName evidence="2">Uncharacterized protein</fullName>
    </submittedName>
</protein>
<feature type="compositionally biased region" description="Basic and acidic residues" evidence="1">
    <location>
        <begin position="78"/>
        <end position="100"/>
    </location>
</feature>
<comment type="caution">
    <text evidence="2">The sequence shown here is derived from an EMBL/GenBank/DDBJ whole genome shotgun (WGS) entry which is preliminary data.</text>
</comment>
<reference evidence="2" key="1">
    <citation type="submission" date="2020-08" db="EMBL/GenBank/DDBJ databases">
        <title>Genome sequencing and assembly of the red palm weevil Rhynchophorus ferrugineus.</title>
        <authorList>
            <person name="Dias G.B."/>
            <person name="Bergman C.M."/>
            <person name="Manee M."/>
        </authorList>
    </citation>
    <scope>NUCLEOTIDE SEQUENCE</scope>
    <source>
        <strain evidence="2">AA-2017</strain>
        <tissue evidence="2">Whole larva</tissue>
    </source>
</reference>
<name>A0A834IZF9_RHYFE</name>
<dbReference type="Proteomes" id="UP000625711">
    <property type="component" value="Unassembled WGS sequence"/>
</dbReference>